<sequence>MRRQWACSKCGFACSSTWRSLYPSRPVICNTCKSKEKNNIYQISPSTLENMSFTVGMIYGKLPFEPLNVVKEEHCEIGLQDHIYCGSTSFNTSTSVLESGNMIQIKQEYDWQHMTILEAKKQSQIWDTRKVQKKRRSKLPQYSLSPLSRLIKQLHHVYHSNINKISTAYDRLHIHKRAPKYDDVLIYEKCKYIPENEIGLGAKKIVLSPPNNSSMIRSYMSEYSCGYTTSSSANETGATYSNCLIDVPILISNPSA</sequence>
<name>A0ABD3CZ28_9LAMI</name>
<accession>A0ABD3CZ28</accession>
<gene>
    <name evidence="1" type="ORF">CASFOL_019817</name>
</gene>
<evidence type="ECO:0000313" key="1">
    <source>
        <dbReference type="EMBL" id="KAL3635270.1"/>
    </source>
</evidence>
<protein>
    <recommendedName>
        <fullName evidence="3">GATA-type domain-containing protein</fullName>
    </recommendedName>
</protein>
<evidence type="ECO:0008006" key="3">
    <source>
        <dbReference type="Google" id="ProtNLM"/>
    </source>
</evidence>
<reference evidence="2" key="1">
    <citation type="journal article" date="2024" name="IScience">
        <title>Strigolactones Initiate the Formation of Haustorium-like Structures in Castilleja.</title>
        <authorList>
            <person name="Buerger M."/>
            <person name="Peterson D."/>
            <person name="Chory J."/>
        </authorList>
    </citation>
    <scope>NUCLEOTIDE SEQUENCE [LARGE SCALE GENOMIC DNA]</scope>
</reference>
<evidence type="ECO:0000313" key="2">
    <source>
        <dbReference type="Proteomes" id="UP001632038"/>
    </source>
</evidence>
<keyword evidence="2" id="KW-1185">Reference proteome</keyword>
<dbReference type="EMBL" id="JAVIJP010000027">
    <property type="protein sequence ID" value="KAL3635270.1"/>
    <property type="molecule type" value="Genomic_DNA"/>
</dbReference>
<comment type="caution">
    <text evidence="1">The sequence shown here is derived from an EMBL/GenBank/DDBJ whole genome shotgun (WGS) entry which is preliminary data.</text>
</comment>
<dbReference type="PANTHER" id="PTHR46855">
    <property type="entry name" value="OSJNBB0038F03.10 PROTEIN"/>
    <property type="match status" value="1"/>
</dbReference>
<organism evidence="1 2">
    <name type="scientific">Castilleja foliolosa</name>
    <dbReference type="NCBI Taxonomy" id="1961234"/>
    <lineage>
        <taxon>Eukaryota</taxon>
        <taxon>Viridiplantae</taxon>
        <taxon>Streptophyta</taxon>
        <taxon>Embryophyta</taxon>
        <taxon>Tracheophyta</taxon>
        <taxon>Spermatophyta</taxon>
        <taxon>Magnoliopsida</taxon>
        <taxon>eudicotyledons</taxon>
        <taxon>Gunneridae</taxon>
        <taxon>Pentapetalae</taxon>
        <taxon>asterids</taxon>
        <taxon>lamiids</taxon>
        <taxon>Lamiales</taxon>
        <taxon>Orobanchaceae</taxon>
        <taxon>Pedicularideae</taxon>
        <taxon>Castillejinae</taxon>
        <taxon>Castilleja</taxon>
    </lineage>
</organism>
<dbReference type="PANTHER" id="PTHR46855:SF1">
    <property type="entry name" value="GATA TRANSCRIPTION FACTOR 26"/>
    <property type="match status" value="1"/>
</dbReference>
<dbReference type="Proteomes" id="UP001632038">
    <property type="component" value="Unassembled WGS sequence"/>
</dbReference>
<dbReference type="AlphaFoldDB" id="A0ABD3CZ28"/>
<proteinExistence type="predicted"/>
<dbReference type="InterPro" id="IPR044589">
    <property type="entry name" value="GATA26/27"/>
</dbReference>